<dbReference type="PANTHER" id="PTHR15034:SF5">
    <property type="entry name" value="DEATH DOMAIN-CONTAINING PROTEIN CRADD"/>
    <property type="match status" value="1"/>
</dbReference>
<dbReference type="CDD" id="cd01671">
    <property type="entry name" value="CARD"/>
    <property type="match status" value="1"/>
</dbReference>
<accession>A0AAV4GZX3</accession>
<dbReference type="GO" id="GO:0002020">
    <property type="term" value="F:protease binding"/>
    <property type="evidence" value="ECO:0007669"/>
    <property type="project" value="InterPro"/>
</dbReference>
<feature type="compositionally biased region" description="Low complexity" evidence="1">
    <location>
        <begin position="114"/>
        <end position="126"/>
    </location>
</feature>
<evidence type="ECO:0000259" key="2">
    <source>
        <dbReference type="PROSITE" id="PS50209"/>
    </source>
</evidence>
<dbReference type="SMART" id="SM00114">
    <property type="entry name" value="CARD"/>
    <property type="match status" value="1"/>
</dbReference>
<dbReference type="PANTHER" id="PTHR15034">
    <property type="entry name" value="DEATH DOMAIN-CONTAINING PROTEIN CRADD"/>
    <property type="match status" value="1"/>
</dbReference>
<dbReference type="AlphaFoldDB" id="A0AAV4GZX3"/>
<dbReference type="InterPro" id="IPR011029">
    <property type="entry name" value="DEATH-like_dom_sf"/>
</dbReference>
<sequence length="147" mass="16726">MEQHHRDLLRSNHMELIQYLKSEVSLITTALYAKGVITESMYERILTGNSNDRDRASQLLHLIATRGKNAFKMFYELVRDAQLHLAADLLRPDQSPHEENHPSERQSLDCAFLPSAPEEAPPSYEELYGDWQPGPSTGFIEKSASSK</sequence>
<protein>
    <submittedName>
        <fullName evidence="3">Caspase</fullName>
    </submittedName>
</protein>
<dbReference type="Proteomes" id="UP000762676">
    <property type="component" value="Unassembled WGS sequence"/>
</dbReference>
<dbReference type="InterPro" id="IPR001315">
    <property type="entry name" value="CARD"/>
</dbReference>
<dbReference type="Pfam" id="PF00619">
    <property type="entry name" value="CARD"/>
    <property type="match status" value="1"/>
</dbReference>
<evidence type="ECO:0000313" key="3">
    <source>
        <dbReference type="EMBL" id="GFR90066.1"/>
    </source>
</evidence>
<dbReference type="InterPro" id="IPR037939">
    <property type="entry name" value="CRADD"/>
</dbReference>
<organism evidence="3 4">
    <name type="scientific">Elysia marginata</name>
    <dbReference type="NCBI Taxonomy" id="1093978"/>
    <lineage>
        <taxon>Eukaryota</taxon>
        <taxon>Metazoa</taxon>
        <taxon>Spiralia</taxon>
        <taxon>Lophotrochozoa</taxon>
        <taxon>Mollusca</taxon>
        <taxon>Gastropoda</taxon>
        <taxon>Heterobranchia</taxon>
        <taxon>Euthyneura</taxon>
        <taxon>Panpulmonata</taxon>
        <taxon>Sacoglossa</taxon>
        <taxon>Placobranchoidea</taxon>
        <taxon>Plakobranchidae</taxon>
        <taxon>Elysia</taxon>
    </lineage>
</organism>
<dbReference type="GO" id="GO:0070513">
    <property type="term" value="F:death domain binding"/>
    <property type="evidence" value="ECO:0007669"/>
    <property type="project" value="InterPro"/>
</dbReference>
<keyword evidence="4" id="KW-1185">Reference proteome</keyword>
<evidence type="ECO:0000313" key="4">
    <source>
        <dbReference type="Proteomes" id="UP000762676"/>
    </source>
</evidence>
<gene>
    <name evidence="3" type="ORF">ElyMa_002558400</name>
</gene>
<name>A0AAV4GZX3_9GAST</name>
<evidence type="ECO:0000256" key="1">
    <source>
        <dbReference type="SAM" id="MobiDB-lite"/>
    </source>
</evidence>
<feature type="compositionally biased region" description="Basic and acidic residues" evidence="1">
    <location>
        <begin position="90"/>
        <end position="107"/>
    </location>
</feature>
<dbReference type="GO" id="GO:0042981">
    <property type="term" value="P:regulation of apoptotic process"/>
    <property type="evidence" value="ECO:0007669"/>
    <property type="project" value="InterPro"/>
</dbReference>
<dbReference type="SUPFAM" id="SSF47986">
    <property type="entry name" value="DEATH domain"/>
    <property type="match status" value="1"/>
</dbReference>
<comment type="caution">
    <text evidence="3">The sequence shown here is derived from an EMBL/GenBank/DDBJ whole genome shotgun (WGS) entry which is preliminary data.</text>
</comment>
<reference evidence="3 4" key="1">
    <citation type="journal article" date="2021" name="Elife">
        <title>Chloroplast acquisition without the gene transfer in kleptoplastic sea slugs, Plakobranchus ocellatus.</title>
        <authorList>
            <person name="Maeda T."/>
            <person name="Takahashi S."/>
            <person name="Yoshida T."/>
            <person name="Shimamura S."/>
            <person name="Takaki Y."/>
            <person name="Nagai Y."/>
            <person name="Toyoda A."/>
            <person name="Suzuki Y."/>
            <person name="Arimoto A."/>
            <person name="Ishii H."/>
            <person name="Satoh N."/>
            <person name="Nishiyama T."/>
            <person name="Hasebe M."/>
            <person name="Maruyama T."/>
            <person name="Minagawa J."/>
            <person name="Obokata J."/>
            <person name="Shigenobu S."/>
        </authorList>
    </citation>
    <scope>NUCLEOTIDE SEQUENCE [LARGE SCALE GENOMIC DNA]</scope>
</reference>
<feature type="region of interest" description="Disordered" evidence="1">
    <location>
        <begin position="114"/>
        <end position="147"/>
    </location>
</feature>
<dbReference type="PROSITE" id="PS50209">
    <property type="entry name" value="CARD"/>
    <property type="match status" value="1"/>
</dbReference>
<feature type="region of interest" description="Disordered" evidence="1">
    <location>
        <begin position="89"/>
        <end position="108"/>
    </location>
</feature>
<dbReference type="EMBL" id="BMAT01005259">
    <property type="protein sequence ID" value="GFR90066.1"/>
    <property type="molecule type" value="Genomic_DNA"/>
</dbReference>
<feature type="domain" description="CARD" evidence="2">
    <location>
        <begin position="1"/>
        <end position="93"/>
    </location>
</feature>
<proteinExistence type="predicted"/>
<dbReference type="Gene3D" id="1.10.533.10">
    <property type="entry name" value="Death Domain, Fas"/>
    <property type="match status" value="1"/>
</dbReference>